<keyword evidence="1" id="KW-0805">Transcription regulation</keyword>
<dbReference type="GO" id="GO:0003700">
    <property type="term" value="F:DNA-binding transcription factor activity"/>
    <property type="evidence" value="ECO:0007669"/>
    <property type="project" value="TreeGrafter"/>
</dbReference>
<keyword evidence="2 5" id="KW-0238">DNA-binding</keyword>
<dbReference type="RefSeq" id="WP_221209318.1">
    <property type="nucleotide sequence ID" value="NZ_JACHVP010000001.1"/>
</dbReference>
<name>A0A7W4UTF2_LEIAQ</name>
<dbReference type="Gene3D" id="1.10.260.40">
    <property type="entry name" value="lambda repressor-like DNA-binding domains"/>
    <property type="match status" value="1"/>
</dbReference>
<dbReference type="EMBL" id="JACHVP010000001">
    <property type="protein sequence ID" value="MBB2965712.1"/>
    <property type="molecule type" value="Genomic_DNA"/>
</dbReference>
<evidence type="ECO:0000313" key="5">
    <source>
        <dbReference type="EMBL" id="MBB2965712.1"/>
    </source>
</evidence>
<protein>
    <submittedName>
        <fullName evidence="5">DNA-binding LacI/PurR family transcriptional regulator</fullName>
    </submittedName>
</protein>
<evidence type="ECO:0000256" key="3">
    <source>
        <dbReference type="ARBA" id="ARBA00023163"/>
    </source>
</evidence>
<dbReference type="CDD" id="cd06267">
    <property type="entry name" value="PBP1_LacI_sugar_binding-like"/>
    <property type="match status" value="1"/>
</dbReference>
<dbReference type="PANTHER" id="PTHR30146">
    <property type="entry name" value="LACI-RELATED TRANSCRIPTIONAL REPRESSOR"/>
    <property type="match status" value="1"/>
</dbReference>
<accession>A0A7W4UTF2</accession>
<organism evidence="5 6">
    <name type="scientific">Leifsonia aquatica</name>
    <name type="common">Corynebacterium aquaticum</name>
    <dbReference type="NCBI Taxonomy" id="144185"/>
    <lineage>
        <taxon>Bacteria</taxon>
        <taxon>Bacillati</taxon>
        <taxon>Actinomycetota</taxon>
        <taxon>Actinomycetes</taxon>
        <taxon>Micrococcales</taxon>
        <taxon>Microbacteriaceae</taxon>
        <taxon>Leifsonia</taxon>
    </lineage>
</organism>
<dbReference type="PROSITE" id="PS00356">
    <property type="entry name" value="HTH_LACI_1"/>
    <property type="match status" value="1"/>
</dbReference>
<sequence>MSVTIKEVARASGVSPATVSFVLNRTPGQVIRPETQERVREAARALGYVPHGVARALREGTSRVVLLDVGARRGGPILEGFILGMSTELAAHDHSLLVQHGTHDRALQSAIAAVSPRAVVDISGPFRHVNPAAPEGGWVYGLASHALTQLAHLRDRGHAVVAFGAPGPHSDVPHDRLPHLGQAAARLGLTAAGVVTTGSDRDSTARAIAELRQRHPEVTAIAAVDDETALAILSALPTLGLAAPGDLAVIGFGDSEYGALWAPALTTVHVEAERLGAHAARVAIGLEPVAEPTTGSRVVVRESA</sequence>
<dbReference type="InterPro" id="IPR010982">
    <property type="entry name" value="Lambda_DNA-bd_dom_sf"/>
</dbReference>
<comment type="caution">
    <text evidence="5">The sequence shown here is derived from an EMBL/GenBank/DDBJ whole genome shotgun (WGS) entry which is preliminary data.</text>
</comment>
<proteinExistence type="predicted"/>
<reference evidence="5 6" key="1">
    <citation type="submission" date="2020-08" db="EMBL/GenBank/DDBJ databases">
        <title>Sequencing the genomes of 1000 actinobacteria strains.</title>
        <authorList>
            <person name="Klenk H.-P."/>
        </authorList>
    </citation>
    <scope>NUCLEOTIDE SEQUENCE [LARGE SCALE GENOMIC DNA]</scope>
    <source>
        <strain evidence="5 6">DSM 20146</strain>
    </source>
</reference>
<dbReference type="Pfam" id="PF13377">
    <property type="entry name" value="Peripla_BP_3"/>
    <property type="match status" value="1"/>
</dbReference>
<dbReference type="Gene3D" id="3.40.50.2300">
    <property type="match status" value="1"/>
</dbReference>
<evidence type="ECO:0000313" key="6">
    <source>
        <dbReference type="Proteomes" id="UP000538196"/>
    </source>
</evidence>
<dbReference type="SUPFAM" id="SSF47413">
    <property type="entry name" value="lambda repressor-like DNA-binding domains"/>
    <property type="match status" value="1"/>
</dbReference>
<dbReference type="Proteomes" id="UP000538196">
    <property type="component" value="Unassembled WGS sequence"/>
</dbReference>
<evidence type="ECO:0000256" key="1">
    <source>
        <dbReference type="ARBA" id="ARBA00023015"/>
    </source>
</evidence>
<dbReference type="CDD" id="cd01392">
    <property type="entry name" value="HTH_LacI"/>
    <property type="match status" value="1"/>
</dbReference>
<keyword evidence="6" id="KW-1185">Reference proteome</keyword>
<gene>
    <name evidence="5" type="ORF">FHX33_000444</name>
</gene>
<dbReference type="Pfam" id="PF00356">
    <property type="entry name" value="LacI"/>
    <property type="match status" value="1"/>
</dbReference>
<dbReference type="InterPro" id="IPR028082">
    <property type="entry name" value="Peripla_BP_I"/>
</dbReference>
<dbReference type="SMART" id="SM00354">
    <property type="entry name" value="HTH_LACI"/>
    <property type="match status" value="1"/>
</dbReference>
<dbReference type="InterPro" id="IPR046335">
    <property type="entry name" value="LacI/GalR-like_sensor"/>
</dbReference>
<feature type="domain" description="HTH lacI-type" evidence="4">
    <location>
        <begin position="3"/>
        <end position="59"/>
    </location>
</feature>
<dbReference type="GO" id="GO:0000976">
    <property type="term" value="F:transcription cis-regulatory region binding"/>
    <property type="evidence" value="ECO:0007669"/>
    <property type="project" value="TreeGrafter"/>
</dbReference>
<dbReference type="PROSITE" id="PS50932">
    <property type="entry name" value="HTH_LACI_2"/>
    <property type="match status" value="1"/>
</dbReference>
<evidence type="ECO:0000259" key="4">
    <source>
        <dbReference type="PROSITE" id="PS50932"/>
    </source>
</evidence>
<dbReference type="AlphaFoldDB" id="A0A7W4UTF2"/>
<dbReference type="SUPFAM" id="SSF53822">
    <property type="entry name" value="Periplasmic binding protein-like I"/>
    <property type="match status" value="1"/>
</dbReference>
<dbReference type="InterPro" id="IPR000843">
    <property type="entry name" value="HTH_LacI"/>
</dbReference>
<dbReference type="PANTHER" id="PTHR30146:SF109">
    <property type="entry name" value="HTH-TYPE TRANSCRIPTIONAL REGULATOR GALS"/>
    <property type="match status" value="1"/>
</dbReference>
<evidence type="ECO:0000256" key="2">
    <source>
        <dbReference type="ARBA" id="ARBA00023125"/>
    </source>
</evidence>
<keyword evidence="3" id="KW-0804">Transcription</keyword>